<dbReference type="Proteomes" id="UP000283090">
    <property type="component" value="Unassembled WGS sequence"/>
</dbReference>
<dbReference type="STRING" id="97331.A0A437ADK9"/>
<dbReference type="GO" id="GO:0004519">
    <property type="term" value="F:endonuclease activity"/>
    <property type="evidence" value="ECO:0007669"/>
    <property type="project" value="UniProtKB-KW"/>
</dbReference>
<dbReference type="Pfam" id="PF02265">
    <property type="entry name" value="S1-P1_nuclease"/>
    <property type="match status" value="1"/>
</dbReference>
<dbReference type="AlphaFoldDB" id="A0A437ADK9"/>
<dbReference type="GO" id="GO:0003676">
    <property type="term" value="F:nucleic acid binding"/>
    <property type="evidence" value="ECO:0007669"/>
    <property type="project" value="InterPro"/>
</dbReference>
<dbReference type="RefSeq" id="XP_067494848.1">
    <property type="nucleotide sequence ID" value="XM_067632092.1"/>
</dbReference>
<keyword evidence="5" id="KW-0378">Hydrolase</keyword>
<dbReference type="PANTHER" id="PTHR33146">
    <property type="entry name" value="ENDONUCLEASE 4"/>
    <property type="match status" value="1"/>
</dbReference>
<dbReference type="GO" id="GO:0046872">
    <property type="term" value="F:metal ion binding"/>
    <property type="evidence" value="ECO:0007669"/>
    <property type="project" value="UniProtKB-KW"/>
</dbReference>
<evidence type="ECO:0000256" key="7">
    <source>
        <dbReference type="ARBA" id="ARBA00023180"/>
    </source>
</evidence>
<dbReference type="OrthoDB" id="441446at2759"/>
<evidence type="ECO:0000256" key="1">
    <source>
        <dbReference type="ARBA" id="ARBA00009547"/>
    </source>
</evidence>
<sequence length="361" mass="40265">MFDRRDVDRAYRAPSIQSCSPPTTVKMQLTTLLPALLLSSLPGTQAWGFYGHKTVALLASRYLLPETSVFVQTYLYRGQSIMDAAVWADRYAHIPLGRYSKTWHYIDARDDPPRVCEVNYDRDCAVAGGGCIISALVNMTARIQDESLPWAQRAQALRFILHFVGDIHQPLHTEHKSLGGNRIKVLFHGHEANLHSIWDSKIIEAVRGRPTERGIINLTNELQDRIEGGEYATEAKENWKSCLNTTAAEECALVWASGANKWVCDYVLKDEDLEGKELGGEYAEGAVPIIEKSIAQAGYRLAGWLNMLVVGKDGLDGTESFGNGGWEVLEGAREGVEEVDREIEEMIEEGARRFEGLRVQG</sequence>
<reference evidence="8 9" key="1">
    <citation type="submission" date="2019-01" db="EMBL/GenBank/DDBJ databases">
        <title>Intercellular communication is required for trap formation in the nematode-trapping fungus Duddingtonia flagrans.</title>
        <authorList>
            <person name="Youssar L."/>
            <person name="Wernet V."/>
            <person name="Hensel N."/>
            <person name="Hildebrandt H.-G."/>
            <person name="Fischer R."/>
        </authorList>
    </citation>
    <scope>NUCLEOTIDE SEQUENCE [LARGE SCALE GENOMIC DNA]</scope>
    <source>
        <strain evidence="8 9">CBS H-5679</strain>
    </source>
</reference>
<evidence type="ECO:0000256" key="3">
    <source>
        <dbReference type="ARBA" id="ARBA00022723"/>
    </source>
</evidence>
<evidence type="ECO:0000313" key="8">
    <source>
        <dbReference type="EMBL" id="RVD89304.1"/>
    </source>
</evidence>
<keyword evidence="6" id="KW-1015">Disulfide bond</keyword>
<dbReference type="PANTHER" id="PTHR33146:SF26">
    <property type="entry name" value="ENDONUCLEASE 4"/>
    <property type="match status" value="1"/>
</dbReference>
<organism evidence="8 9">
    <name type="scientific">Arthrobotrys flagrans</name>
    <name type="common">Nematode-trapping fungus</name>
    <name type="synonym">Trichothecium flagrans</name>
    <dbReference type="NCBI Taxonomy" id="97331"/>
    <lineage>
        <taxon>Eukaryota</taxon>
        <taxon>Fungi</taxon>
        <taxon>Dikarya</taxon>
        <taxon>Ascomycota</taxon>
        <taxon>Pezizomycotina</taxon>
        <taxon>Orbiliomycetes</taxon>
        <taxon>Orbiliales</taxon>
        <taxon>Orbiliaceae</taxon>
        <taxon>Arthrobotrys</taxon>
    </lineage>
</organism>
<evidence type="ECO:0000256" key="2">
    <source>
        <dbReference type="ARBA" id="ARBA00022722"/>
    </source>
</evidence>
<dbReference type="VEuPathDB" id="FungiDB:DFL_000319"/>
<dbReference type="InterPro" id="IPR003154">
    <property type="entry name" value="S1/P1nuclease"/>
</dbReference>
<dbReference type="CDD" id="cd11010">
    <property type="entry name" value="S1-P1_nuclease"/>
    <property type="match status" value="1"/>
</dbReference>
<proteinExistence type="inferred from homology"/>
<dbReference type="EMBL" id="SAEB01000001">
    <property type="protein sequence ID" value="RVD89304.1"/>
    <property type="molecule type" value="Genomic_DNA"/>
</dbReference>
<name>A0A437ADK9_ARTFL</name>
<gene>
    <name evidence="8" type="ORF">DFL_000319</name>
</gene>
<dbReference type="InterPro" id="IPR008947">
    <property type="entry name" value="PLipase_C/P1_nuclease_dom_sf"/>
</dbReference>
<evidence type="ECO:0000313" key="9">
    <source>
        <dbReference type="Proteomes" id="UP000283090"/>
    </source>
</evidence>
<keyword evidence="9" id="KW-1185">Reference proteome</keyword>
<keyword evidence="2" id="KW-0540">Nuclease</keyword>
<comment type="caution">
    <text evidence="8">The sequence shown here is derived from an EMBL/GenBank/DDBJ whole genome shotgun (WGS) entry which is preliminary data.</text>
</comment>
<accession>A0A437ADK9</accession>
<keyword evidence="3" id="KW-0479">Metal-binding</keyword>
<keyword evidence="7" id="KW-0325">Glycoprotein</keyword>
<keyword evidence="4" id="KW-0255">Endonuclease</keyword>
<dbReference type="GO" id="GO:0006308">
    <property type="term" value="P:DNA catabolic process"/>
    <property type="evidence" value="ECO:0007669"/>
    <property type="project" value="InterPro"/>
</dbReference>
<protein>
    <submittedName>
        <fullName evidence="8">Uncharacterized protein</fullName>
    </submittedName>
</protein>
<evidence type="ECO:0000256" key="4">
    <source>
        <dbReference type="ARBA" id="ARBA00022759"/>
    </source>
</evidence>
<comment type="similarity">
    <text evidence="1">Belongs to the nuclease type I family.</text>
</comment>
<dbReference type="GO" id="GO:0016788">
    <property type="term" value="F:hydrolase activity, acting on ester bonds"/>
    <property type="evidence" value="ECO:0007669"/>
    <property type="project" value="InterPro"/>
</dbReference>
<dbReference type="SUPFAM" id="SSF48537">
    <property type="entry name" value="Phospholipase C/P1 nuclease"/>
    <property type="match status" value="1"/>
</dbReference>
<evidence type="ECO:0000256" key="5">
    <source>
        <dbReference type="ARBA" id="ARBA00022801"/>
    </source>
</evidence>
<dbReference type="GeneID" id="93582630"/>
<evidence type="ECO:0000256" key="6">
    <source>
        <dbReference type="ARBA" id="ARBA00023157"/>
    </source>
</evidence>
<dbReference type="Gene3D" id="1.10.575.10">
    <property type="entry name" value="P1 Nuclease"/>
    <property type="match status" value="1"/>
</dbReference>